<protein>
    <submittedName>
        <fullName evidence="2">NAD(P)H-binding protein</fullName>
    </submittedName>
</protein>
<proteinExistence type="predicted"/>
<dbReference type="RefSeq" id="WP_220167111.1">
    <property type="nucleotide sequence ID" value="NZ_JAIBOA010000009.1"/>
</dbReference>
<gene>
    <name evidence="2" type="ORF">K1Y72_15950</name>
</gene>
<dbReference type="InterPro" id="IPR051604">
    <property type="entry name" value="Ergot_Alk_Oxidoreductase"/>
</dbReference>
<accession>A0ABS7FUA8</accession>
<dbReference type="PANTHER" id="PTHR43162">
    <property type="match status" value="1"/>
</dbReference>
<dbReference type="PANTHER" id="PTHR43162:SF1">
    <property type="entry name" value="PRESTALK A DIFFERENTIATION PROTEIN A"/>
    <property type="match status" value="1"/>
</dbReference>
<dbReference type="InterPro" id="IPR016040">
    <property type="entry name" value="NAD(P)-bd_dom"/>
</dbReference>
<name>A0ABS7FUA8_9ACTN</name>
<dbReference type="SUPFAM" id="SSF51735">
    <property type="entry name" value="NAD(P)-binding Rossmann-fold domains"/>
    <property type="match status" value="1"/>
</dbReference>
<organism evidence="2 3">
    <name type="scientific">Actinomadura parmotrematis</name>
    <dbReference type="NCBI Taxonomy" id="2864039"/>
    <lineage>
        <taxon>Bacteria</taxon>
        <taxon>Bacillati</taxon>
        <taxon>Actinomycetota</taxon>
        <taxon>Actinomycetes</taxon>
        <taxon>Streptosporangiales</taxon>
        <taxon>Thermomonosporaceae</taxon>
        <taxon>Actinomadura</taxon>
    </lineage>
</organism>
<feature type="domain" description="NAD(P)-binding" evidence="1">
    <location>
        <begin position="6"/>
        <end position="172"/>
    </location>
</feature>
<sequence length="273" mass="28356">MFVITGATGNVGRHLVAELLTRGHRVRAVTRDPAAARLPSEAEAVPFDALPLDGATALFVNPAAFWGGLGDLLERAVEERVRRVVLLSSSAALGGGGPGNPIGAHHLDLEERVAATGLEWTFVRPGAFAANTLGWAGQIRADGVVRGPYARAAIASIHERDIAAVAARALADDDLVGAKPVLTGPRALTHAEHARLIGEAIGRPVRYEEISPGAARAAMTAGRTPPAIADALLRMFAAQVDAPGETSPAVEQIAGRPARPFAAWAADHAGDFR</sequence>
<dbReference type="Proteomes" id="UP000774570">
    <property type="component" value="Unassembled WGS sequence"/>
</dbReference>
<comment type="caution">
    <text evidence="2">The sequence shown here is derived from an EMBL/GenBank/DDBJ whole genome shotgun (WGS) entry which is preliminary data.</text>
</comment>
<reference evidence="2 3" key="1">
    <citation type="submission" date="2021-07" db="EMBL/GenBank/DDBJ databases">
        <title>Actinomadura sp. PM05-2 isolated from lichen.</title>
        <authorList>
            <person name="Somphong A."/>
            <person name="Phongsopitanun W."/>
            <person name="Tanasupawat S."/>
            <person name="Peongsungnone V."/>
        </authorList>
    </citation>
    <scope>NUCLEOTIDE SEQUENCE [LARGE SCALE GENOMIC DNA]</scope>
    <source>
        <strain evidence="2 3">PM05-2</strain>
    </source>
</reference>
<dbReference type="Pfam" id="PF13460">
    <property type="entry name" value="NAD_binding_10"/>
    <property type="match status" value="1"/>
</dbReference>
<dbReference type="Gene3D" id="3.40.50.720">
    <property type="entry name" value="NAD(P)-binding Rossmann-like Domain"/>
    <property type="match status" value="1"/>
</dbReference>
<evidence type="ECO:0000313" key="3">
    <source>
        <dbReference type="Proteomes" id="UP000774570"/>
    </source>
</evidence>
<dbReference type="EMBL" id="JAIBOA010000009">
    <property type="protein sequence ID" value="MBW8483881.1"/>
    <property type="molecule type" value="Genomic_DNA"/>
</dbReference>
<evidence type="ECO:0000259" key="1">
    <source>
        <dbReference type="Pfam" id="PF13460"/>
    </source>
</evidence>
<evidence type="ECO:0000313" key="2">
    <source>
        <dbReference type="EMBL" id="MBW8483881.1"/>
    </source>
</evidence>
<dbReference type="InterPro" id="IPR036291">
    <property type="entry name" value="NAD(P)-bd_dom_sf"/>
</dbReference>
<keyword evidence="3" id="KW-1185">Reference proteome</keyword>